<dbReference type="PROSITE" id="PS51012">
    <property type="entry name" value="ABC_TM2"/>
    <property type="match status" value="1"/>
</dbReference>
<dbReference type="PRINTS" id="PR00164">
    <property type="entry name" value="ABC2TRNSPORT"/>
</dbReference>
<dbReference type="PANTHER" id="PTHR30294:SF38">
    <property type="entry name" value="TRANSPORT PERMEASE PROTEIN"/>
    <property type="match status" value="1"/>
</dbReference>
<evidence type="ECO:0000256" key="1">
    <source>
        <dbReference type="ARBA" id="ARBA00004651"/>
    </source>
</evidence>
<evidence type="ECO:0000256" key="6">
    <source>
        <dbReference type="ARBA" id="ARBA00022989"/>
    </source>
</evidence>
<dbReference type="PANTHER" id="PTHR30294">
    <property type="entry name" value="MEMBRANE COMPONENT OF ABC TRANSPORTER YHHJ-RELATED"/>
    <property type="match status" value="1"/>
</dbReference>
<evidence type="ECO:0000256" key="4">
    <source>
        <dbReference type="ARBA" id="ARBA00022475"/>
    </source>
</evidence>
<comment type="caution">
    <text evidence="10">The sequence shown here is derived from an EMBL/GenBank/DDBJ whole genome shotgun (WGS) entry which is preliminary data.</text>
</comment>
<evidence type="ECO:0000313" key="11">
    <source>
        <dbReference type="Proteomes" id="UP000612893"/>
    </source>
</evidence>
<accession>A0A934K853</accession>
<dbReference type="Pfam" id="PF12698">
    <property type="entry name" value="ABC2_membrane_3"/>
    <property type="match status" value="1"/>
</dbReference>
<feature type="transmembrane region" description="Helical" evidence="8">
    <location>
        <begin position="173"/>
        <end position="196"/>
    </location>
</feature>
<keyword evidence="11" id="KW-1185">Reference proteome</keyword>
<dbReference type="AlphaFoldDB" id="A0A934K853"/>
<dbReference type="GO" id="GO:0043190">
    <property type="term" value="C:ATP-binding cassette (ABC) transporter complex"/>
    <property type="evidence" value="ECO:0007669"/>
    <property type="project" value="InterPro"/>
</dbReference>
<evidence type="ECO:0000313" key="10">
    <source>
        <dbReference type="EMBL" id="MBJ7597480.1"/>
    </source>
</evidence>
<protein>
    <recommendedName>
        <fullName evidence="8">Transport permease protein</fullName>
    </recommendedName>
</protein>
<feature type="transmembrane region" description="Helical" evidence="8">
    <location>
        <begin position="250"/>
        <end position="274"/>
    </location>
</feature>
<dbReference type="GO" id="GO:0140359">
    <property type="term" value="F:ABC-type transporter activity"/>
    <property type="evidence" value="ECO:0007669"/>
    <property type="project" value="InterPro"/>
</dbReference>
<keyword evidence="7 8" id="KW-0472">Membrane</keyword>
<feature type="transmembrane region" description="Helical" evidence="8">
    <location>
        <begin position="286"/>
        <end position="306"/>
    </location>
</feature>
<dbReference type="InterPro" id="IPR051449">
    <property type="entry name" value="ABC-2_transporter_component"/>
</dbReference>
<dbReference type="Proteomes" id="UP000612893">
    <property type="component" value="Unassembled WGS sequence"/>
</dbReference>
<dbReference type="InterPro" id="IPR047817">
    <property type="entry name" value="ABC2_TM_bact-type"/>
</dbReference>
<keyword evidence="6 8" id="KW-1133">Transmembrane helix</keyword>
<dbReference type="InterPro" id="IPR013525">
    <property type="entry name" value="ABC2_TM"/>
</dbReference>
<dbReference type="EMBL" id="JAEKNR010000061">
    <property type="protein sequence ID" value="MBJ7597480.1"/>
    <property type="molecule type" value="Genomic_DNA"/>
</dbReference>
<feature type="transmembrane region" description="Helical" evidence="8">
    <location>
        <begin position="21"/>
        <end position="42"/>
    </location>
</feature>
<feature type="transmembrane region" description="Helical" evidence="8">
    <location>
        <begin position="346"/>
        <end position="364"/>
    </location>
</feature>
<evidence type="ECO:0000256" key="3">
    <source>
        <dbReference type="ARBA" id="ARBA00022448"/>
    </source>
</evidence>
<keyword evidence="3 8" id="KW-0813">Transport</keyword>
<feature type="domain" description="ABC transmembrane type-2" evidence="9">
    <location>
        <begin position="129"/>
        <end position="367"/>
    </location>
</feature>
<sequence length="369" mass="39720">MNRRRVLAITRRILQQFRRDRRTLALLFVTPLVILGLLDFLLRGGGGSPAMGVVNQDGGPLGAAVTRQLEASRDLRASRLDQNTAEARLGDGSLAGYVVLPADFSSRALQERVIAPELHLEGSQPSDSATIAQALNRSLLTAVASLPGAGAAPTVDIRVRYRYGGPSLDTLDYFGGAFIGLVVFLLVFVVTCVSFLRERSQGTLERLMASPLRRAEIVVGYMLGFTVLALVQCAEVLIFSLYVLKVHNSGSVLLIFAVETLLALSAVNLGIFLSMFARTEFQAVQFIPLVLAPQILLGGVIFPVSAEPRWLQAVSSVLPLTYAVDGLRNVMLKGADLTWASLQLDLGVVGGFCLLMMLAAAATLRRRVA</sequence>
<evidence type="ECO:0000256" key="5">
    <source>
        <dbReference type="ARBA" id="ARBA00022692"/>
    </source>
</evidence>
<dbReference type="InterPro" id="IPR000412">
    <property type="entry name" value="ABC_2_transport"/>
</dbReference>
<comment type="similarity">
    <text evidence="2 8">Belongs to the ABC-2 integral membrane protein family.</text>
</comment>
<proteinExistence type="inferred from homology"/>
<feature type="transmembrane region" description="Helical" evidence="8">
    <location>
        <begin position="217"/>
        <end position="244"/>
    </location>
</feature>
<evidence type="ECO:0000256" key="7">
    <source>
        <dbReference type="ARBA" id="ARBA00023136"/>
    </source>
</evidence>
<gene>
    <name evidence="10" type="ORF">JF922_05265</name>
</gene>
<evidence type="ECO:0000256" key="8">
    <source>
        <dbReference type="RuleBase" id="RU361157"/>
    </source>
</evidence>
<evidence type="ECO:0000259" key="9">
    <source>
        <dbReference type="PROSITE" id="PS51012"/>
    </source>
</evidence>
<organism evidence="10 11">
    <name type="scientific">Candidatus Nephthysia bennettiae</name>
    <dbReference type="NCBI Taxonomy" id="3127016"/>
    <lineage>
        <taxon>Bacteria</taxon>
        <taxon>Bacillati</taxon>
        <taxon>Candidatus Dormiibacterota</taxon>
        <taxon>Candidatus Dormibacteria</taxon>
        <taxon>Candidatus Dormibacterales</taxon>
        <taxon>Candidatus Dormibacteraceae</taxon>
        <taxon>Candidatus Nephthysia</taxon>
    </lineage>
</organism>
<evidence type="ECO:0000256" key="2">
    <source>
        <dbReference type="ARBA" id="ARBA00007783"/>
    </source>
</evidence>
<dbReference type="Gene3D" id="3.40.1710.10">
    <property type="entry name" value="abc type-2 transporter like domain"/>
    <property type="match status" value="1"/>
</dbReference>
<dbReference type="RefSeq" id="WP_338199733.1">
    <property type="nucleotide sequence ID" value="NZ_JAEKNR010000061.1"/>
</dbReference>
<keyword evidence="4 8" id="KW-1003">Cell membrane</keyword>
<comment type="subcellular location">
    <subcellularLocation>
        <location evidence="1 8">Cell membrane</location>
        <topology evidence="1 8">Multi-pass membrane protein</topology>
    </subcellularLocation>
</comment>
<reference evidence="10" key="1">
    <citation type="submission" date="2020-10" db="EMBL/GenBank/DDBJ databases">
        <title>Ca. Dormibacterota MAGs.</title>
        <authorList>
            <person name="Montgomery K."/>
        </authorList>
    </citation>
    <scope>NUCLEOTIDE SEQUENCE [LARGE SCALE GENOMIC DNA]</scope>
    <source>
        <strain evidence="10">SC8812_S17_10</strain>
    </source>
</reference>
<keyword evidence="5 8" id="KW-0812">Transmembrane</keyword>
<name>A0A934K853_9BACT</name>